<evidence type="ECO:0000259" key="4">
    <source>
        <dbReference type="Pfam" id="PF02470"/>
    </source>
</evidence>
<dbReference type="InterPro" id="IPR003399">
    <property type="entry name" value="Mce/MlaD"/>
</dbReference>
<dbReference type="PANTHER" id="PTHR33371">
    <property type="entry name" value="INTERMEMBRANE PHOSPHOLIPID TRANSPORT SYSTEM BINDING PROTEIN MLAD-RELATED"/>
    <property type="match status" value="1"/>
</dbReference>
<keyword evidence="3" id="KW-0472">Membrane</keyword>
<feature type="compositionally biased region" description="Polar residues" evidence="2">
    <location>
        <begin position="310"/>
        <end position="320"/>
    </location>
</feature>
<reference evidence="5" key="2">
    <citation type="submission" date="2023-06" db="EMBL/GenBank/DDBJ databases">
        <authorList>
            <person name="Lucena T."/>
            <person name="Sun Q."/>
        </authorList>
    </citation>
    <scope>NUCLEOTIDE SEQUENCE</scope>
    <source>
        <strain evidence="5">CECT 7703</strain>
    </source>
</reference>
<dbReference type="EMBL" id="JAUFPU010000004">
    <property type="protein sequence ID" value="MDN3576011.1"/>
    <property type="molecule type" value="Genomic_DNA"/>
</dbReference>
<evidence type="ECO:0000256" key="2">
    <source>
        <dbReference type="SAM" id="MobiDB-lite"/>
    </source>
</evidence>
<feature type="transmembrane region" description="Helical" evidence="3">
    <location>
        <begin position="12"/>
        <end position="37"/>
    </location>
</feature>
<feature type="coiled-coil region" evidence="1">
    <location>
        <begin position="219"/>
        <end position="246"/>
    </location>
</feature>
<protein>
    <submittedName>
        <fullName evidence="5">MlaD family protein</fullName>
    </submittedName>
</protein>
<feature type="domain" description="Mce/MlaD" evidence="4">
    <location>
        <begin position="51"/>
        <end position="123"/>
    </location>
</feature>
<dbReference type="RefSeq" id="WP_290331634.1">
    <property type="nucleotide sequence ID" value="NZ_JAUFPU010000004.1"/>
</dbReference>
<proteinExistence type="predicted"/>
<keyword evidence="6" id="KW-1185">Reference proteome</keyword>
<dbReference type="Proteomes" id="UP001180081">
    <property type="component" value="Unassembled WGS sequence"/>
</dbReference>
<accession>A0ABT8B2X8</accession>
<dbReference type="PANTHER" id="PTHR33371:SF4">
    <property type="entry name" value="INTERMEMBRANE PHOSPHOLIPID TRANSPORT SYSTEM BINDING PROTEIN MLAD"/>
    <property type="match status" value="1"/>
</dbReference>
<feature type="region of interest" description="Disordered" evidence="2">
    <location>
        <begin position="301"/>
        <end position="320"/>
    </location>
</feature>
<organism evidence="5 6">
    <name type="scientific">Chitinimonas viridis</name>
    <dbReference type="NCBI Taxonomy" id="664880"/>
    <lineage>
        <taxon>Bacteria</taxon>
        <taxon>Pseudomonadati</taxon>
        <taxon>Pseudomonadota</taxon>
        <taxon>Betaproteobacteria</taxon>
        <taxon>Neisseriales</taxon>
        <taxon>Chitinibacteraceae</taxon>
        <taxon>Chitinimonas</taxon>
    </lineage>
</organism>
<dbReference type="InterPro" id="IPR052336">
    <property type="entry name" value="MlaD_Phospholipid_Transporter"/>
</dbReference>
<evidence type="ECO:0000313" key="6">
    <source>
        <dbReference type="Proteomes" id="UP001180081"/>
    </source>
</evidence>
<comment type="caution">
    <text evidence="5">The sequence shown here is derived from an EMBL/GenBank/DDBJ whole genome shotgun (WGS) entry which is preliminary data.</text>
</comment>
<gene>
    <name evidence="5" type="ORF">QWZ03_04415</name>
</gene>
<evidence type="ECO:0000313" key="5">
    <source>
        <dbReference type="EMBL" id="MDN3576011.1"/>
    </source>
</evidence>
<reference evidence="5" key="1">
    <citation type="journal article" date="2014" name="Int. J. Syst. Evol. Microbiol.">
        <title>Complete genome of a new Firmicutes species belonging to the dominant human colonic microbiota ('Ruminococcus bicirculans') reveals two chromosomes and a selective capacity to utilize plant glucans.</title>
        <authorList>
            <consortium name="NISC Comparative Sequencing Program"/>
            <person name="Wegmann U."/>
            <person name="Louis P."/>
            <person name="Goesmann A."/>
            <person name="Henrissat B."/>
            <person name="Duncan S.H."/>
            <person name="Flint H.J."/>
        </authorList>
    </citation>
    <scope>NUCLEOTIDE SEQUENCE</scope>
    <source>
        <strain evidence="5">CECT 7703</strain>
    </source>
</reference>
<keyword evidence="3" id="KW-1133">Transmembrane helix</keyword>
<evidence type="ECO:0000256" key="1">
    <source>
        <dbReference type="SAM" id="Coils"/>
    </source>
</evidence>
<sequence length="320" mass="34763">MLLRDNDPRFRALPWKLALFGLAALISSAAILLFLAIKQGYFEAKTPISFISDSGNDLKLGMAVKFSGFKIGEVTDLSLDTNGPVSRVRISVLVEDRHLRLIKPDSVGRIAKDGLIGDGYIDVGIGSATAPPVERDAELEFVPAKSLDEIMREVRDRAMPVINEVETMIQRVNDPQGDLHQTLKNLRTFSAGLNETRNNLDQVLISVNQLTGKEVPATLATTRQALERADASLQQIEQRMPSLLDKADRTLGHLEAAGNATNQLVKQIGPDAVGLVHEGRELSRKGNETIDAVTGAWPLNKLITPPASQPPRSDSQGVAP</sequence>
<keyword evidence="3" id="KW-0812">Transmembrane</keyword>
<name>A0ABT8B2X8_9NEIS</name>
<evidence type="ECO:0000256" key="3">
    <source>
        <dbReference type="SAM" id="Phobius"/>
    </source>
</evidence>
<keyword evidence="1" id="KW-0175">Coiled coil</keyword>
<dbReference type="Pfam" id="PF02470">
    <property type="entry name" value="MlaD"/>
    <property type="match status" value="1"/>
</dbReference>